<dbReference type="SMART" id="SM00450">
    <property type="entry name" value="RHOD"/>
    <property type="match status" value="1"/>
</dbReference>
<reference evidence="2" key="1">
    <citation type="journal article" date="2014" name="Int. J. Syst. Evol. Microbiol.">
        <title>Complete genome sequence of Corynebacterium casei LMG S-19264T (=DSM 44701T), isolated from a smear-ripened cheese.</title>
        <authorList>
            <consortium name="US DOE Joint Genome Institute (JGI-PGF)"/>
            <person name="Walter F."/>
            <person name="Albersmeier A."/>
            <person name="Kalinowski J."/>
            <person name="Ruckert C."/>
        </authorList>
    </citation>
    <scope>NUCLEOTIDE SEQUENCE</scope>
    <source>
        <strain evidence="2">CGMCC 1.12187</strain>
    </source>
</reference>
<dbReference type="SUPFAM" id="SSF52821">
    <property type="entry name" value="Rhodanese/Cell cycle control phosphatase"/>
    <property type="match status" value="1"/>
</dbReference>
<dbReference type="RefSeq" id="WP_188534377.1">
    <property type="nucleotide sequence ID" value="NZ_BMEQ01000002.1"/>
</dbReference>
<organism evidence="2 3">
    <name type="scientific">Kocuria dechangensis</name>
    <dbReference type="NCBI Taxonomy" id="1176249"/>
    <lineage>
        <taxon>Bacteria</taxon>
        <taxon>Bacillati</taxon>
        <taxon>Actinomycetota</taxon>
        <taxon>Actinomycetes</taxon>
        <taxon>Micrococcales</taxon>
        <taxon>Micrococcaceae</taxon>
        <taxon>Kocuria</taxon>
    </lineage>
</organism>
<accession>A0A917GIG9</accession>
<name>A0A917GIG9_9MICC</name>
<evidence type="ECO:0000313" key="3">
    <source>
        <dbReference type="Proteomes" id="UP000638848"/>
    </source>
</evidence>
<dbReference type="InterPro" id="IPR036873">
    <property type="entry name" value="Rhodanese-like_dom_sf"/>
</dbReference>
<proteinExistence type="predicted"/>
<dbReference type="Gene3D" id="3.40.250.10">
    <property type="entry name" value="Rhodanese-like domain"/>
    <property type="match status" value="1"/>
</dbReference>
<protein>
    <submittedName>
        <fullName evidence="2">Sulfurtransferase</fullName>
    </submittedName>
</protein>
<reference evidence="2" key="2">
    <citation type="submission" date="2020-09" db="EMBL/GenBank/DDBJ databases">
        <authorList>
            <person name="Sun Q."/>
            <person name="Zhou Y."/>
        </authorList>
    </citation>
    <scope>NUCLEOTIDE SEQUENCE</scope>
    <source>
        <strain evidence="2">CGMCC 1.12187</strain>
    </source>
</reference>
<keyword evidence="3" id="KW-1185">Reference proteome</keyword>
<sequence length="123" mass="13132">MGLLSRLFGGSGSSFETVDVERAQELLKDGAVLVDVRTSQEYRAGHAPAARHIPLDTLGTRQRELSKDRQIVTVCRSGARSARAANQLADAGFRVASLRGGMTAWQRAGERVVGRNGKPGTVA</sequence>
<gene>
    <name evidence="2" type="ORF">GCM10011374_06360</name>
</gene>
<feature type="domain" description="Rhodanese" evidence="1">
    <location>
        <begin position="27"/>
        <end position="114"/>
    </location>
</feature>
<dbReference type="InterPro" id="IPR050229">
    <property type="entry name" value="GlpE_sulfurtransferase"/>
</dbReference>
<evidence type="ECO:0000259" key="1">
    <source>
        <dbReference type="PROSITE" id="PS50206"/>
    </source>
</evidence>
<dbReference type="InterPro" id="IPR001763">
    <property type="entry name" value="Rhodanese-like_dom"/>
</dbReference>
<dbReference type="Pfam" id="PF00581">
    <property type="entry name" value="Rhodanese"/>
    <property type="match status" value="1"/>
</dbReference>
<dbReference type="EMBL" id="BMEQ01000002">
    <property type="protein sequence ID" value="GGG46728.1"/>
    <property type="molecule type" value="Genomic_DNA"/>
</dbReference>
<dbReference type="PANTHER" id="PTHR43031:SF1">
    <property type="entry name" value="PYRIDINE NUCLEOTIDE-DISULPHIDE OXIDOREDUCTASE"/>
    <property type="match status" value="1"/>
</dbReference>
<evidence type="ECO:0000313" key="2">
    <source>
        <dbReference type="EMBL" id="GGG46728.1"/>
    </source>
</evidence>
<dbReference type="CDD" id="cd00158">
    <property type="entry name" value="RHOD"/>
    <property type="match status" value="1"/>
</dbReference>
<dbReference type="PROSITE" id="PS50206">
    <property type="entry name" value="RHODANESE_3"/>
    <property type="match status" value="1"/>
</dbReference>
<comment type="caution">
    <text evidence="2">The sequence shown here is derived from an EMBL/GenBank/DDBJ whole genome shotgun (WGS) entry which is preliminary data.</text>
</comment>
<dbReference type="AlphaFoldDB" id="A0A917GIG9"/>
<dbReference type="PANTHER" id="PTHR43031">
    <property type="entry name" value="FAD-DEPENDENT OXIDOREDUCTASE"/>
    <property type="match status" value="1"/>
</dbReference>
<dbReference type="Proteomes" id="UP000638848">
    <property type="component" value="Unassembled WGS sequence"/>
</dbReference>